<evidence type="ECO:0000313" key="2">
    <source>
        <dbReference type="EMBL" id="MFC4023126.1"/>
    </source>
</evidence>
<reference evidence="3" key="1">
    <citation type="journal article" date="2019" name="Int. J. Syst. Evol. Microbiol.">
        <title>The Global Catalogue of Microorganisms (GCM) 10K type strain sequencing project: providing services to taxonomists for standard genome sequencing and annotation.</title>
        <authorList>
            <consortium name="The Broad Institute Genomics Platform"/>
            <consortium name="The Broad Institute Genome Sequencing Center for Infectious Disease"/>
            <person name="Wu L."/>
            <person name="Ma J."/>
        </authorList>
    </citation>
    <scope>NUCLEOTIDE SEQUENCE [LARGE SCALE GENOMIC DNA]</scope>
    <source>
        <strain evidence="3">IBRC-M 10703</strain>
    </source>
</reference>
<evidence type="ECO:0000259" key="1">
    <source>
        <dbReference type="Pfam" id="PF20250"/>
    </source>
</evidence>
<proteinExistence type="predicted"/>
<sequence length="456" mass="50844">MIQLADYFHIQVSPDKMSAQLFCYDDYINQELEIDESSIRRFLDANHILYGIDQASVNQIISGAEEASFPIQIAKGLPVINGEDGQIKYELNLDTKYERTKDWDFRDVMRIPNVVKGEKLATLYNPTTGVEGINVSGAVVLPKPGNPISVKAGNNVVYKEENMSFYSAVNGQISIIGRYIHVYPVYEVKETLSMKTGNLNFVGTIIIHGDVPTGFQVQAEGDIKIYGMVEAGVVTAGGSVYVSEGMSGQGSGFIKARENITLGYINQGIVHAESDLYVENSILHSECVAKGHVYCQKGSIIGGTLSVGKSVEANDIGSRLSTKTEIIFGINKTFSDKEDELIARQNELKDTLQKLKHIGSKLHEQDTSNPKLRISILRQKNSVKKTEEQLRIIEDMLLKINSKIGSEQDAYLIVRNFIHPNTIIAFAKYKKKINTNYHYVKINLVHNEIMIQPLFD</sequence>
<dbReference type="SUPFAM" id="SSF63848">
    <property type="entry name" value="Cell-division inhibitor MinC, C-terminal domain"/>
    <property type="match status" value="1"/>
</dbReference>
<accession>A0ABV8GW24</accession>
<protein>
    <submittedName>
        <fullName evidence="2">DUF342 domain-containing protein</fullName>
    </submittedName>
</protein>
<dbReference type="InterPro" id="IPR005646">
    <property type="entry name" value="FapA"/>
</dbReference>
<comment type="caution">
    <text evidence="2">The sequence shown here is derived from an EMBL/GenBank/DDBJ whole genome shotgun (WGS) entry which is preliminary data.</text>
</comment>
<dbReference type="Proteomes" id="UP001595772">
    <property type="component" value="Unassembled WGS sequence"/>
</dbReference>
<evidence type="ECO:0000313" key="3">
    <source>
        <dbReference type="Proteomes" id="UP001595772"/>
    </source>
</evidence>
<gene>
    <name evidence="2" type="ORF">ACFOUV_04750</name>
</gene>
<feature type="domain" description="Flagellar Assembly Protein A N-terminal region" evidence="1">
    <location>
        <begin position="9"/>
        <end position="176"/>
    </location>
</feature>
<dbReference type="Pfam" id="PF20250">
    <property type="entry name" value="FapA_N"/>
    <property type="match status" value="1"/>
</dbReference>
<dbReference type="PANTHER" id="PTHR38032">
    <property type="entry name" value="POLYMERASE-RELATED"/>
    <property type="match status" value="1"/>
</dbReference>
<dbReference type="Pfam" id="PF03961">
    <property type="entry name" value="FapA"/>
    <property type="match status" value="1"/>
</dbReference>
<organism evidence="2 3">
    <name type="scientific">Oceanobacillus longus</name>
    <dbReference type="NCBI Taxonomy" id="930120"/>
    <lineage>
        <taxon>Bacteria</taxon>
        <taxon>Bacillati</taxon>
        <taxon>Bacillota</taxon>
        <taxon>Bacilli</taxon>
        <taxon>Bacillales</taxon>
        <taxon>Bacillaceae</taxon>
        <taxon>Oceanobacillus</taxon>
    </lineage>
</organism>
<dbReference type="InterPro" id="IPR046866">
    <property type="entry name" value="FapA_N"/>
</dbReference>
<dbReference type="InterPro" id="IPR036145">
    <property type="entry name" value="MinC_C_sf"/>
</dbReference>
<dbReference type="EMBL" id="JBHSAO010000001">
    <property type="protein sequence ID" value="MFC4023126.1"/>
    <property type="molecule type" value="Genomic_DNA"/>
</dbReference>
<name>A0ABV8GW24_9BACI</name>
<keyword evidence="3" id="KW-1185">Reference proteome</keyword>
<dbReference type="InterPro" id="IPR046865">
    <property type="entry name" value="FapA_b_solenoid"/>
</dbReference>
<dbReference type="RefSeq" id="WP_379495604.1">
    <property type="nucleotide sequence ID" value="NZ_JBHSAO010000001.1"/>
</dbReference>
<dbReference type="PANTHER" id="PTHR38032:SF1">
    <property type="entry name" value="RNA-BINDING PROTEIN KHPB N-TERMINAL DOMAIN-CONTAINING PROTEIN"/>
    <property type="match status" value="1"/>
</dbReference>